<protein>
    <submittedName>
        <fullName evidence="1">Uncharacterized protein</fullName>
    </submittedName>
</protein>
<gene>
    <name evidence="1" type="ORF">BDK51DRAFT_28609</name>
</gene>
<evidence type="ECO:0000313" key="1">
    <source>
        <dbReference type="EMBL" id="RKO92127.1"/>
    </source>
</evidence>
<sequence length="451" mass="49799">MCDTSPARQLFTPLTFSADAGGPISSPPRRIHPHLPPELLDNIFNNLPNTQTNGSITSTLRSAATFCRTWSPVASTRIWTHPTFRSVGTLHKFTNCTRAITSRLDGSGGPPSCVRIFEIHIEDWRNFDIEGFTFRWSHVHSGMPITVVGAFLARCPHLVVLDTSAPRWTDWDWQFASDRRWWYGEWTPDDVGAGIGRLRSLRLSVRSISVCGEFFNLLTQSVGALLVEFSLEGVPILPRYGWGIEADGSTRTPRLEDALPSLEVLEIDMANLGVHLPSLVMIRPSLRRAVLTGDGADLSTYLPALLAACPIINHLELYTKTTSPHAALAALYSHPPLKTEISPLTLMNLLHARGSNLKIFDIDYNTYPITHPLLACIGQSAPKLEALGLADLFKFRVTPPKDVSLARIAFIAELKRACPKLRHVCLNVVSSLSQPSRLKREVRGFFGGVGG</sequence>
<organism evidence="1 2">
    <name type="scientific">Blyttiomyces helicus</name>
    <dbReference type="NCBI Taxonomy" id="388810"/>
    <lineage>
        <taxon>Eukaryota</taxon>
        <taxon>Fungi</taxon>
        <taxon>Fungi incertae sedis</taxon>
        <taxon>Chytridiomycota</taxon>
        <taxon>Chytridiomycota incertae sedis</taxon>
        <taxon>Chytridiomycetes</taxon>
        <taxon>Chytridiomycetes incertae sedis</taxon>
        <taxon>Blyttiomyces</taxon>
    </lineage>
</organism>
<reference evidence="2" key="1">
    <citation type="journal article" date="2018" name="Nat. Microbiol.">
        <title>Leveraging single-cell genomics to expand the fungal tree of life.</title>
        <authorList>
            <person name="Ahrendt S.R."/>
            <person name="Quandt C.A."/>
            <person name="Ciobanu D."/>
            <person name="Clum A."/>
            <person name="Salamov A."/>
            <person name="Andreopoulos B."/>
            <person name="Cheng J.F."/>
            <person name="Woyke T."/>
            <person name="Pelin A."/>
            <person name="Henrissat B."/>
            <person name="Reynolds N.K."/>
            <person name="Benny G.L."/>
            <person name="Smith M.E."/>
            <person name="James T.Y."/>
            <person name="Grigoriev I.V."/>
        </authorList>
    </citation>
    <scope>NUCLEOTIDE SEQUENCE [LARGE SCALE GENOMIC DNA]</scope>
</reference>
<dbReference type="InterPro" id="IPR032675">
    <property type="entry name" value="LRR_dom_sf"/>
</dbReference>
<accession>A0A4V1IS30</accession>
<dbReference type="EMBL" id="KZ994768">
    <property type="protein sequence ID" value="RKO92127.1"/>
    <property type="molecule type" value="Genomic_DNA"/>
</dbReference>
<name>A0A4V1IS30_9FUNG</name>
<evidence type="ECO:0000313" key="2">
    <source>
        <dbReference type="Proteomes" id="UP000269721"/>
    </source>
</evidence>
<keyword evidence="2" id="KW-1185">Reference proteome</keyword>
<dbReference type="Gene3D" id="3.80.10.10">
    <property type="entry name" value="Ribonuclease Inhibitor"/>
    <property type="match status" value="1"/>
</dbReference>
<dbReference type="AlphaFoldDB" id="A0A4V1IS30"/>
<proteinExistence type="predicted"/>
<dbReference type="Proteomes" id="UP000269721">
    <property type="component" value="Unassembled WGS sequence"/>
</dbReference>
<dbReference type="SUPFAM" id="SSF52047">
    <property type="entry name" value="RNI-like"/>
    <property type="match status" value="1"/>
</dbReference>